<dbReference type="PRINTS" id="PR00455">
    <property type="entry name" value="HTHTETR"/>
</dbReference>
<dbReference type="SUPFAM" id="SSF46689">
    <property type="entry name" value="Homeodomain-like"/>
    <property type="match status" value="1"/>
</dbReference>
<protein>
    <submittedName>
        <fullName evidence="7">TetR family transcriptional regulator</fullName>
    </submittedName>
</protein>
<dbReference type="Pfam" id="PF16859">
    <property type="entry name" value="TetR_C_11"/>
    <property type="match status" value="1"/>
</dbReference>
<dbReference type="Proteomes" id="UP000238356">
    <property type="component" value="Unassembled WGS sequence"/>
</dbReference>
<name>A0A2S6ABU9_9NOCA</name>
<keyword evidence="2 4" id="KW-0238">DNA-binding</keyword>
<dbReference type="InterPro" id="IPR050109">
    <property type="entry name" value="HTH-type_TetR-like_transc_reg"/>
</dbReference>
<evidence type="ECO:0000256" key="5">
    <source>
        <dbReference type="SAM" id="MobiDB-lite"/>
    </source>
</evidence>
<dbReference type="GO" id="GO:0000976">
    <property type="term" value="F:transcription cis-regulatory region binding"/>
    <property type="evidence" value="ECO:0007669"/>
    <property type="project" value="TreeGrafter"/>
</dbReference>
<evidence type="ECO:0000259" key="6">
    <source>
        <dbReference type="PROSITE" id="PS50977"/>
    </source>
</evidence>
<evidence type="ECO:0000256" key="2">
    <source>
        <dbReference type="ARBA" id="ARBA00023125"/>
    </source>
</evidence>
<feature type="DNA-binding region" description="H-T-H motif" evidence="4">
    <location>
        <begin position="43"/>
        <end position="62"/>
    </location>
</feature>
<keyword evidence="3" id="KW-0804">Transcription</keyword>
<evidence type="ECO:0000313" key="7">
    <source>
        <dbReference type="EMBL" id="PPJ31209.1"/>
    </source>
</evidence>
<feature type="domain" description="HTH tetR-type" evidence="6">
    <location>
        <begin position="20"/>
        <end position="80"/>
    </location>
</feature>
<dbReference type="SUPFAM" id="SSF48498">
    <property type="entry name" value="Tetracyclin repressor-like, C-terminal domain"/>
    <property type="match status" value="1"/>
</dbReference>
<dbReference type="InterPro" id="IPR001647">
    <property type="entry name" value="HTH_TetR"/>
</dbReference>
<organism evidence="7 8">
    <name type="scientific">Nocardia nova</name>
    <dbReference type="NCBI Taxonomy" id="37330"/>
    <lineage>
        <taxon>Bacteria</taxon>
        <taxon>Bacillati</taxon>
        <taxon>Actinomycetota</taxon>
        <taxon>Actinomycetes</taxon>
        <taxon>Mycobacteriales</taxon>
        <taxon>Nocardiaceae</taxon>
        <taxon>Nocardia</taxon>
    </lineage>
</organism>
<dbReference type="AlphaFoldDB" id="A0A2S6ABU9"/>
<dbReference type="PROSITE" id="PS50977">
    <property type="entry name" value="HTH_TETR_2"/>
    <property type="match status" value="1"/>
</dbReference>
<evidence type="ECO:0000313" key="8">
    <source>
        <dbReference type="Proteomes" id="UP000238356"/>
    </source>
</evidence>
<evidence type="ECO:0000256" key="4">
    <source>
        <dbReference type="PROSITE-ProRule" id="PRU00335"/>
    </source>
</evidence>
<comment type="caution">
    <text evidence="7">The sequence shown here is derived from an EMBL/GenBank/DDBJ whole genome shotgun (WGS) entry which is preliminary data.</text>
</comment>
<feature type="region of interest" description="Disordered" evidence="5">
    <location>
        <begin position="1"/>
        <end position="20"/>
    </location>
</feature>
<evidence type="ECO:0000256" key="3">
    <source>
        <dbReference type="ARBA" id="ARBA00023163"/>
    </source>
</evidence>
<dbReference type="Gene3D" id="1.10.357.10">
    <property type="entry name" value="Tetracycline Repressor, domain 2"/>
    <property type="match status" value="1"/>
</dbReference>
<reference evidence="7 8" key="1">
    <citation type="submission" date="2018-02" db="EMBL/GenBank/DDBJ databases">
        <title>8 Nocardia nova and 1 Nocardia cyriacigeorgica strain used for evolution to TMP-SMX.</title>
        <authorList>
            <person name="Mehta H."/>
            <person name="Weng J."/>
            <person name="Shamoo Y."/>
        </authorList>
    </citation>
    <scope>NUCLEOTIDE SEQUENCE [LARGE SCALE GENOMIC DNA]</scope>
    <source>
        <strain evidence="7 8">BAA2227</strain>
    </source>
</reference>
<dbReference type="Gene3D" id="1.10.10.60">
    <property type="entry name" value="Homeodomain-like"/>
    <property type="match status" value="1"/>
</dbReference>
<dbReference type="EMBL" id="PSZD01000003">
    <property type="protein sequence ID" value="PPJ31209.1"/>
    <property type="molecule type" value="Genomic_DNA"/>
</dbReference>
<proteinExistence type="predicted"/>
<accession>A0A2S6ABU9</accession>
<dbReference type="InterPro" id="IPR011075">
    <property type="entry name" value="TetR_C"/>
</dbReference>
<keyword evidence="1" id="KW-0805">Transcription regulation</keyword>
<evidence type="ECO:0000256" key="1">
    <source>
        <dbReference type="ARBA" id="ARBA00023015"/>
    </source>
</evidence>
<dbReference type="Pfam" id="PF00440">
    <property type="entry name" value="TetR_N"/>
    <property type="match status" value="1"/>
</dbReference>
<sequence>MPEQDDVARPRRGRGRRPAAEVRAEALDAAGALLLESGMGAFTIEAVAEKAGVSKTTLYKWWPSKGALALDGYFHAVESALTFPDTGDIEADLTAQLRSFVHVLTRTRAGRVIAELIGQAQTDPDLSAALLERYSGPRRRLAVEAMRGAQERGQLRADVDPEILVDQLWGACYHRLLLPNLPLGEHFATTLVANVLHGTATSADDRKPVREA</sequence>
<keyword evidence="8" id="KW-1185">Reference proteome</keyword>
<dbReference type="InterPro" id="IPR036271">
    <property type="entry name" value="Tet_transcr_reg_TetR-rel_C_sf"/>
</dbReference>
<dbReference type="InterPro" id="IPR009057">
    <property type="entry name" value="Homeodomain-like_sf"/>
</dbReference>
<dbReference type="PANTHER" id="PTHR30055">
    <property type="entry name" value="HTH-TYPE TRANSCRIPTIONAL REGULATOR RUTR"/>
    <property type="match status" value="1"/>
</dbReference>
<dbReference type="PANTHER" id="PTHR30055:SF148">
    <property type="entry name" value="TETR-FAMILY TRANSCRIPTIONAL REGULATOR"/>
    <property type="match status" value="1"/>
</dbReference>
<gene>
    <name evidence="7" type="ORF">C5F51_06330</name>
</gene>
<dbReference type="GO" id="GO:0003700">
    <property type="term" value="F:DNA-binding transcription factor activity"/>
    <property type="evidence" value="ECO:0007669"/>
    <property type="project" value="TreeGrafter"/>
</dbReference>